<reference evidence="6 7" key="1">
    <citation type="submission" date="2023-07" db="EMBL/GenBank/DDBJ databases">
        <title>Sorghum-associated microbial communities from plants grown in Nebraska, USA.</title>
        <authorList>
            <person name="Schachtman D."/>
        </authorList>
    </citation>
    <scope>NUCLEOTIDE SEQUENCE [LARGE SCALE GENOMIC DNA]</scope>
    <source>
        <strain evidence="6 7">584</strain>
    </source>
</reference>
<dbReference type="SUPFAM" id="SSF46785">
    <property type="entry name" value="Winged helix' DNA-binding domain"/>
    <property type="match status" value="1"/>
</dbReference>
<protein>
    <submittedName>
        <fullName evidence="6">DNA-binding transcriptional LysR family regulator</fullName>
    </submittedName>
</protein>
<dbReference type="InterPro" id="IPR000847">
    <property type="entry name" value="LysR_HTH_N"/>
</dbReference>
<dbReference type="EMBL" id="JAVDPW010000009">
    <property type="protein sequence ID" value="MDR6292320.1"/>
    <property type="molecule type" value="Genomic_DNA"/>
</dbReference>
<name>A0ABU1JXN9_9PROT</name>
<dbReference type="PROSITE" id="PS50931">
    <property type="entry name" value="HTH_LYSR"/>
    <property type="match status" value="1"/>
</dbReference>
<evidence type="ECO:0000256" key="2">
    <source>
        <dbReference type="ARBA" id="ARBA00023015"/>
    </source>
</evidence>
<dbReference type="PANTHER" id="PTHR30537">
    <property type="entry name" value="HTH-TYPE TRANSCRIPTIONAL REGULATOR"/>
    <property type="match status" value="1"/>
</dbReference>
<dbReference type="Gene3D" id="3.40.190.290">
    <property type="match status" value="1"/>
</dbReference>
<dbReference type="GO" id="GO:0003677">
    <property type="term" value="F:DNA binding"/>
    <property type="evidence" value="ECO:0007669"/>
    <property type="project" value="UniProtKB-KW"/>
</dbReference>
<evidence type="ECO:0000256" key="4">
    <source>
        <dbReference type="ARBA" id="ARBA00023163"/>
    </source>
</evidence>
<dbReference type="InterPro" id="IPR058163">
    <property type="entry name" value="LysR-type_TF_proteobact-type"/>
</dbReference>
<dbReference type="Gene3D" id="1.10.10.10">
    <property type="entry name" value="Winged helix-like DNA-binding domain superfamily/Winged helix DNA-binding domain"/>
    <property type="match status" value="1"/>
</dbReference>
<comment type="similarity">
    <text evidence="1">Belongs to the LysR transcriptional regulatory family.</text>
</comment>
<keyword evidence="7" id="KW-1185">Reference proteome</keyword>
<dbReference type="PANTHER" id="PTHR30537:SF3">
    <property type="entry name" value="TRANSCRIPTIONAL REGULATORY PROTEIN"/>
    <property type="match status" value="1"/>
</dbReference>
<evidence type="ECO:0000256" key="3">
    <source>
        <dbReference type="ARBA" id="ARBA00023125"/>
    </source>
</evidence>
<evidence type="ECO:0000313" key="7">
    <source>
        <dbReference type="Proteomes" id="UP001262410"/>
    </source>
</evidence>
<comment type="caution">
    <text evidence="6">The sequence shown here is derived from an EMBL/GenBank/DDBJ whole genome shotgun (WGS) entry which is preliminary data.</text>
</comment>
<dbReference type="Pfam" id="PF03466">
    <property type="entry name" value="LysR_substrate"/>
    <property type="match status" value="1"/>
</dbReference>
<organism evidence="6 7">
    <name type="scientific">Inquilinus ginsengisoli</name>
    <dbReference type="NCBI Taxonomy" id="363840"/>
    <lineage>
        <taxon>Bacteria</taxon>
        <taxon>Pseudomonadati</taxon>
        <taxon>Pseudomonadota</taxon>
        <taxon>Alphaproteobacteria</taxon>
        <taxon>Rhodospirillales</taxon>
        <taxon>Rhodospirillaceae</taxon>
        <taxon>Inquilinus</taxon>
    </lineage>
</organism>
<keyword evidence="4" id="KW-0804">Transcription</keyword>
<evidence type="ECO:0000256" key="1">
    <source>
        <dbReference type="ARBA" id="ARBA00009437"/>
    </source>
</evidence>
<dbReference type="InterPro" id="IPR036388">
    <property type="entry name" value="WH-like_DNA-bd_sf"/>
</dbReference>
<dbReference type="RefSeq" id="WP_309798317.1">
    <property type="nucleotide sequence ID" value="NZ_JAVDPW010000009.1"/>
</dbReference>
<keyword evidence="3 6" id="KW-0238">DNA-binding</keyword>
<gene>
    <name evidence="6" type="ORF">E9232_004860</name>
</gene>
<sequence length="303" mass="33281">MDWDHLRVFLAIARHGQLLAASRKLGLNHATVARRLDALEADLGTVLFDRRPAGSVLTQAGDRLLPVAEGIETALLGAAEGLRDDEAEVAGTVRIGAPDGLGNYFLARELGIFARQYPNLTIELVPLPRSFSLSRREADLAIGLDRPVEGRLIVSRLADYSLGVYASAGYLAAAGTPDTVDALADHMVVTGVEDYAYAPALDYVTVLEDRSRRRFRCASVMGQMEAVRADAGIGILHDFAAAEVPGLTRILPEVGFRRSYFMLSHPDTAGLRRVAICRRFLARRFEEERQRFLPGCPRRPDRE</sequence>
<dbReference type="SUPFAM" id="SSF53850">
    <property type="entry name" value="Periplasmic binding protein-like II"/>
    <property type="match status" value="1"/>
</dbReference>
<evidence type="ECO:0000313" key="6">
    <source>
        <dbReference type="EMBL" id="MDR6292320.1"/>
    </source>
</evidence>
<dbReference type="InterPro" id="IPR036390">
    <property type="entry name" value="WH_DNA-bd_sf"/>
</dbReference>
<dbReference type="Pfam" id="PF00126">
    <property type="entry name" value="HTH_1"/>
    <property type="match status" value="1"/>
</dbReference>
<dbReference type="Proteomes" id="UP001262410">
    <property type="component" value="Unassembled WGS sequence"/>
</dbReference>
<dbReference type="InterPro" id="IPR005119">
    <property type="entry name" value="LysR_subst-bd"/>
</dbReference>
<accession>A0ABU1JXN9</accession>
<evidence type="ECO:0000259" key="5">
    <source>
        <dbReference type="PROSITE" id="PS50931"/>
    </source>
</evidence>
<keyword evidence="2" id="KW-0805">Transcription regulation</keyword>
<proteinExistence type="inferred from homology"/>
<feature type="domain" description="HTH lysR-type" evidence="5">
    <location>
        <begin position="1"/>
        <end position="58"/>
    </location>
</feature>